<evidence type="ECO:0000256" key="1">
    <source>
        <dbReference type="SAM" id="MobiDB-lite"/>
    </source>
</evidence>
<name>A0A0N9I202_9PSEU</name>
<feature type="compositionally biased region" description="Gly residues" evidence="1">
    <location>
        <begin position="57"/>
        <end position="68"/>
    </location>
</feature>
<dbReference type="Proteomes" id="UP000063699">
    <property type="component" value="Chromosome"/>
</dbReference>
<feature type="region of interest" description="Disordered" evidence="1">
    <location>
        <begin position="23"/>
        <end position="71"/>
    </location>
</feature>
<feature type="compositionally biased region" description="Low complexity" evidence="1">
    <location>
        <begin position="23"/>
        <end position="56"/>
    </location>
</feature>
<dbReference type="AlphaFoldDB" id="A0A0N9I202"/>
<gene>
    <name evidence="2" type="ORF">AOZ06_19070</name>
</gene>
<organism evidence="2 3">
    <name type="scientific">Kibdelosporangium phytohabitans</name>
    <dbReference type="NCBI Taxonomy" id="860235"/>
    <lineage>
        <taxon>Bacteria</taxon>
        <taxon>Bacillati</taxon>
        <taxon>Actinomycetota</taxon>
        <taxon>Actinomycetes</taxon>
        <taxon>Pseudonocardiales</taxon>
        <taxon>Pseudonocardiaceae</taxon>
        <taxon>Kibdelosporangium</taxon>
    </lineage>
</organism>
<evidence type="ECO:0000313" key="3">
    <source>
        <dbReference type="Proteomes" id="UP000063699"/>
    </source>
</evidence>
<sequence length="142" mass="13290">MTLRSSAGTPGMGGGGTLLVGSVPGAGVPATAGGADPATAGGADPATAGGADPATAGGVGPVSAGGAGVAWFDGTSSKVATTPITASDANPATIGASRGRRRLVARRSSARILAWLRGGRSRGAGSMLVIGQPPGSPWEGAD</sequence>
<dbReference type="EMBL" id="CP012752">
    <property type="protein sequence ID" value="ALG08739.1"/>
    <property type="molecule type" value="Genomic_DNA"/>
</dbReference>
<protein>
    <submittedName>
        <fullName evidence="2">Uncharacterized protein</fullName>
    </submittedName>
</protein>
<keyword evidence="3" id="KW-1185">Reference proteome</keyword>
<dbReference type="KEGG" id="kphy:AOZ06_19070"/>
<proteinExistence type="predicted"/>
<accession>A0A0N9I202</accession>
<reference evidence="2 3" key="1">
    <citation type="submission" date="2015-07" db="EMBL/GenBank/DDBJ databases">
        <title>Genome sequencing of Kibdelosporangium phytohabitans.</title>
        <authorList>
            <person name="Qin S."/>
            <person name="Xing K."/>
        </authorList>
    </citation>
    <scope>NUCLEOTIDE SEQUENCE [LARGE SCALE GENOMIC DNA]</scope>
    <source>
        <strain evidence="2 3">KLBMP1111</strain>
    </source>
</reference>
<evidence type="ECO:0000313" key="2">
    <source>
        <dbReference type="EMBL" id="ALG08739.1"/>
    </source>
</evidence>